<evidence type="ECO:0000313" key="3">
    <source>
        <dbReference type="Proteomes" id="UP001239445"/>
    </source>
</evidence>
<comment type="caution">
    <text evidence="2">The sequence shown here is derived from an EMBL/GenBank/DDBJ whole genome shotgun (WGS) entry which is preliminary data.</text>
</comment>
<protein>
    <submittedName>
        <fullName evidence="2">Uncharacterized protein</fullName>
    </submittedName>
</protein>
<dbReference type="Pfam" id="PF11915">
    <property type="entry name" value="DUF3433"/>
    <property type="match status" value="2"/>
</dbReference>
<evidence type="ECO:0000256" key="1">
    <source>
        <dbReference type="SAM" id="Phobius"/>
    </source>
</evidence>
<sequence length="620" mass="67525">MSAFVQASVVTFSNSPGKPQTVTMLLGDDTPVYVKATVVTLTDASGVPTATVTNTPPPISTPTVITTAGPDGVLRTITTSVLAAPRTTTMTDAHGAPTATLTEYPTYPSDPPTGSKIIKVYEVSDIAYFVGFFLPTILSGLLTIPIRMIDLSAKQYQPWHELTRVDGAIAGESLALRTSGMYGMTSSVRSLAGGQALVFLTTLLTLCSIALVPLSSEAVALKLHGNCTTTDFKGCAMTLGVFLGPARATVVLLACMAFLVILILVALRQWRSGLAANPWTIAGIASLSMNKDVRALFSSLPRGLRGRIPHSRLVEALDGKFFKLGYSADRGTPEYGIVIDHSVEPGMARTRSKLSFYLKRSRDSDRGGLEDNGTKHHLPFLMLSYTWRAVFLLFLSGVLIIILYYNNTGGDTPFERFMDTQNLGVRALFTLVGIGITFYWGSFFTSLAILSPYHVLSKKGQPAEHSVLLAPPLHALGGIWSAIRRGHPFLVVVAFTSILAEFMPILLNNVPYRLTQTYTTHTVCTWLAVGILFFMWLVIVASFFVSWPHMPVDPSTIAGAMFYVCDSQMLASFEGLSVLSKEERNRRVRDMKAEFRFGQMRGVSGVRRVGVDRVYEPVYG</sequence>
<organism evidence="2 3">
    <name type="scientific">Echria macrotheca</name>
    <dbReference type="NCBI Taxonomy" id="438768"/>
    <lineage>
        <taxon>Eukaryota</taxon>
        <taxon>Fungi</taxon>
        <taxon>Dikarya</taxon>
        <taxon>Ascomycota</taxon>
        <taxon>Pezizomycotina</taxon>
        <taxon>Sordariomycetes</taxon>
        <taxon>Sordariomycetidae</taxon>
        <taxon>Sordariales</taxon>
        <taxon>Schizotheciaceae</taxon>
        <taxon>Echria</taxon>
    </lineage>
</organism>
<keyword evidence="1" id="KW-0812">Transmembrane</keyword>
<dbReference type="InterPro" id="IPR021840">
    <property type="entry name" value="DUF3433"/>
</dbReference>
<feature type="transmembrane region" description="Helical" evidence="1">
    <location>
        <begin position="126"/>
        <end position="146"/>
    </location>
</feature>
<dbReference type="Proteomes" id="UP001239445">
    <property type="component" value="Unassembled WGS sequence"/>
</dbReference>
<feature type="transmembrane region" description="Helical" evidence="1">
    <location>
        <begin position="425"/>
        <end position="450"/>
    </location>
</feature>
<feature type="transmembrane region" description="Helical" evidence="1">
    <location>
        <begin position="523"/>
        <end position="545"/>
    </location>
</feature>
<dbReference type="EMBL" id="MU839833">
    <property type="protein sequence ID" value="KAK1755909.1"/>
    <property type="molecule type" value="Genomic_DNA"/>
</dbReference>
<feature type="transmembrane region" description="Helical" evidence="1">
    <location>
        <begin position="489"/>
        <end position="511"/>
    </location>
</feature>
<accession>A0AAJ0FBZ3</accession>
<keyword evidence="3" id="KW-1185">Reference proteome</keyword>
<feature type="transmembrane region" description="Helical" evidence="1">
    <location>
        <begin position="557"/>
        <end position="579"/>
    </location>
</feature>
<evidence type="ECO:0000313" key="2">
    <source>
        <dbReference type="EMBL" id="KAK1755909.1"/>
    </source>
</evidence>
<dbReference type="PANTHER" id="PTHR37544">
    <property type="entry name" value="SPRAY-RELATED"/>
    <property type="match status" value="1"/>
</dbReference>
<feature type="transmembrane region" description="Helical" evidence="1">
    <location>
        <begin position="385"/>
        <end position="405"/>
    </location>
</feature>
<keyword evidence="1" id="KW-1133">Transmembrane helix</keyword>
<gene>
    <name evidence="2" type="ORF">QBC47DRAFT_299683</name>
</gene>
<dbReference type="PANTHER" id="PTHR37544:SF3">
    <property type="entry name" value="SPRAY"/>
    <property type="match status" value="1"/>
</dbReference>
<proteinExistence type="predicted"/>
<feature type="transmembrane region" description="Helical" evidence="1">
    <location>
        <begin position="191"/>
        <end position="214"/>
    </location>
</feature>
<name>A0AAJ0FBZ3_9PEZI</name>
<feature type="transmembrane region" description="Helical" evidence="1">
    <location>
        <begin position="246"/>
        <end position="267"/>
    </location>
</feature>
<dbReference type="AlphaFoldDB" id="A0AAJ0FBZ3"/>
<keyword evidence="1" id="KW-0472">Membrane</keyword>
<reference evidence="2" key="1">
    <citation type="submission" date="2023-06" db="EMBL/GenBank/DDBJ databases">
        <title>Genome-scale phylogeny and comparative genomics of the fungal order Sordariales.</title>
        <authorList>
            <consortium name="Lawrence Berkeley National Laboratory"/>
            <person name="Hensen N."/>
            <person name="Bonometti L."/>
            <person name="Westerberg I."/>
            <person name="Brannstrom I.O."/>
            <person name="Guillou S."/>
            <person name="Cros-Aarteil S."/>
            <person name="Calhoun S."/>
            <person name="Haridas S."/>
            <person name="Kuo A."/>
            <person name="Mondo S."/>
            <person name="Pangilinan J."/>
            <person name="Riley R."/>
            <person name="Labutti K."/>
            <person name="Andreopoulos B."/>
            <person name="Lipzen A."/>
            <person name="Chen C."/>
            <person name="Yanf M."/>
            <person name="Daum C."/>
            <person name="Ng V."/>
            <person name="Clum A."/>
            <person name="Steindorff A."/>
            <person name="Ohm R."/>
            <person name="Martin F."/>
            <person name="Silar P."/>
            <person name="Natvig D."/>
            <person name="Lalanne C."/>
            <person name="Gautier V."/>
            <person name="Ament-Velasquez S.L."/>
            <person name="Kruys A."/>
            <person name="Hutchinson M.I."/>
            <person name="Powell A.J."/>
            <person name="Barry K."/>
            <person name="Miller A.N."/>
            <person name="Grigoriev I.V."/>
            <person name="Debuchy R."/>
            <person name="Gladieux P."/>
            <person name="Thoren M.H."/>
            <person name="Johannesson H."/>
        </authorList>
    </citation>
    <scope>NUCLEOTIDE SEQUENCE</scope>
    <source>
        <strain evidence="2">PSN4</strain>
    </source>
</reference>